<comment type="caution">
    <text evidence="3">The sequence shown here is derived from an EMBL/GenBank/DDBJ whole genome shotgun (WGS) entry which is preliminary data.</text>
</comment>
<organism evidence="3">
    <name type="scientific">Tanacetum cinerariifolium</name>
    <name type="common">Dalmatian daisy</name>
    <name type="synonym">Chrysanthemum cinerariifolium</name>
    <dbReference type="NCBI Taxonomy" id="118510"/>
    <lineage>
        <taxon>Eukaryota</taxon>
        <taxon>Viridiplantae</taxon>
        <taxon>Streptophyta</taxon>
        <taxon>Embryophyta</taxon>
        <taxon>Tracheophyta</taxon>
        <taxon>Spermatophyta</taxon>
        <taxon>Magnoliopsida</taxon>
        <taxon>eudicotyledons</taxon>
        <taxon>Gunneridae</taxon>
        <taxon>Pentapetalae</taxon>
        <taxon>asterids</taxon>
        <taxon>campanulids</taxon>
        <taxon>Asterales</taxon>
        <taxon>Asteraceae</taxon>
        <taxon>Asteroideae</taxon>
        <taxon>Anthemideae</taxon>
        <taxon>Anthemidinae</taxon>
        <taxon>Tanacetum</taxon>
    </lineage>
</organism>
<sequence length="109" mass="12374">MLQKAILVCLLDDFSEKKETKALGYLLAMTTLDKISEEEVREHSGDVLFPLSFICLSFKVFWDEIAKISCFRNIKTGSRIEKDVTVRCIVIGLKAVVGLEGDYLDLFNH</sequence>
<proteinExistence type="predicted"/>
<evidence type="ECO:0000313" key="3">
    <source>
        <dbReference type="EMBL" id="GFA81750.1"/>
    </source>
</evidence>
<reference evidence="3" key="1">
    <citation type="journal article" date="2019" name="Sci. Rep.">
        <title>Draft genome of Tanacetum cinerariifolium, the natural source of mosquito coil.</title>
        <authorList>
            <person name="Yamashiro T."/>
            <person name="Shiraishi A."/>
            <person name="Satake H."/>
            <person name="Nakayama K."/>
        </authorList>
    </citation>
    <scope>NUCLEOTIDE SEQUENCE</scope>
</reference>
<dbReference type="SUPFAM" id="SSF88798">
    <property type="entry name" value="N-terminal, heterodimerisation domain of RBP7 (RpoE)"/>
    <property type="match status" value="1"/>
</dbReference>
<evidence type="ECO:0000256" key="2">
    <source>
        <dbReference type="ARBA" id="ARBA00023163"/>
    </source>
</evidence>
<evidence type="ECO:0000256" key="1">
    <source>
        <dbReference type="ARBA" id="ARBA00022478"/>
    </source>
</evidence>
<dbReference type="Gene3D" id="3.30.1490.120">
    <property type="entry name" value="RNA polymerase Rpb7-like, N-terminal domain"/>
    <property type="match status" value="1"/>
</dbReference>
<keyword evidence="1" id="KW-0240">DNA-directed RNA polymerase</keyword>
<dbReference type="AlphaFoldDB" id="A0A699KD14"/>
<keyword evidence="2" id="KW-0804">Transcription</keyword>
<dbReference type="EMBL" id="BKCJ010493667">
    <property type="protein sequence ID" value="GFA81750.1"/>
    <property type="molecule type" value="Genomic_DNA"/>
</dbReference>
<gene>
    <name evidence="3" type="ORF">Tci_653722</name>
</gene>
<name>A0A699KD14_TANCI</name>
<dbReference type="InterPro" id="IPR036898">
    <property type="entry name" value="RNA_pol_Rpb7-like_N_sf"/>
</dbReference>
<protein>
    <submittedName>
        <fullName evidence="3">Uncharacterized protein</fullName>
    </submittedName>
</protein>
<accession>A0A699KD14</accession>
<dbReference type="GO" id="GO:0000428">
    <property type="term" value="C:DNA-directed RNA polymerase complex"/>
    <property type="evidence" value="ECO:0007669"/>
    <property type="project" value="UniProtKB-KW"/>
</dbReference>